<dbReference type="AlphaFoldDB" id="A0A151S2Z8"/>
<feature type="compositionally biased region" description="Basic residues" evidence="1">
    <location>
        <begin position="75"/>
        <end position="85"/>
    </location>
</feature>
<dbReference type="GO" id="GO:0000027">
    <property type="term" value="P:ribosomal large subunit assembly"/>
    <property type="evidence" value="ECO:0007669"/>
    <property type="project" value="TreeGrafter"/>
</dbReference>
<dbReference type="InterPro" id="IPR000915">
    <property type="entry name" value="60S_ribosomal_eL6"/>
</dbReference>
<dbReference type="PANTHER" id="PTHR10715">
    <property type="entry name" value="60S RIBOSOMAL PROTEIN L6"/>
    <property type="match status" value="1"/>
</dbReference>
<dbReference type="InterPro" id="IPR005568">
    <property type="entry name" value="Ribosomal_uL6_N"/>
</dbReference>
<reference evidence="3" key="1">
    <citation type="journal article" date="2012" name="Nat. Biotechnol.">
        <title>Draft genome sequence of pigeonpea (Cajanus cajan), an orphan legume crop of resource-poor farmers.</title>
        <authorList>
            <person name="Varshney R.K."/>
            <person name="Chen W."/>
            <person name="Li Y."/>
            <person name="Bharti A.K."/>
            <person name="Saxena R.K."/>
            <person name="Schlueter J.A."/>
            <person name="Donoghue M.T."/>
            <person name="Azam S."/>
            <person name="Fan G."/>
            <person name="Whaley A.M."/>
            <person name="Farmer A.D."/>
            <person name="Sheridan J."/>
            <person name="Iwata A."/>
            <person name="Tuteja R."/>
            <person name="Penmetsa R.V."/>
            <person name="Wu W."/>
            <person name="Upadhyaya H.D."/>
            <person name="Yang S.P."/>
            <person name="Shah T."/>
            <person name="Saxena K.B."/>
            <person name="Michael T."/>
            <person name="McCombie W.R."/>
            <person name="Yang B."/>
            <person name="Zhang G."/>
            <person name="Yang H."/>
            <person name="Wang J."/>
            <person name="Spillane C."/>
            <person name="Cook D.R."/>
            <person name="May G.D."/>
            <person name="Xu X."/>
            <person name="Jackson S.A."/>
        </authorList>
    </citation>
    <scope>NUCLEOTIDE SEQUENCE [LARGE SCALE GENOMIC DNA]</scope>
</reference>
<dbReference type="GO" id="GO:0022625">
    <property type="term" value="C:cytosolic large ribosomal subunit"/>
    <property type="evidence" value="ECO:0007669"/>
    <property type="project" value="TreeGrafter"/>
</dbReference>
<gene>
    <name evidence="3" type="ORF">KK1_029118</name>
</gene>
<evidence type="ECO:0000313" key="4">
    <source>
        <dbReference type="Proteomes" id="UP000075243"/>
    </source>
</evidence>
<dbReference type="GO" id="GO:0003735">
    <property type="term" value="F:structural constituent of ribosome"/>
    <property type="evidence" value="ECO:0007669"/>
    <property type="project" value="InterPro"/>
</dbReference>
<evidence type="ECO:0000313" key="3">
    <source>
        <dbReference type="EMBL" id="KYP49183.1"/>
    </source>
</evidence>
<protein>
    <submittedName>
        <fullName evidence="3">60S ribosomal protein L6-2</fullName>
    </submittedName>
</protein>
<accession>A0A151S2Z8</accession>
<name>A0A151S2Z8_CAJCA</name>
<feature type="compositionally biased region" description="Pro residues" evidence="1">
    <location>
        <begin position="54"/>
        <end position="65"/>
    </location>
</feature>
<dbReference type="EMBL" id="KQ483482">
    <property type="protein sequence ID" value="KYP49183.1"/>
    <property type="molecule type" value="Genomic_DNA"/>
</dbReference>
<dbReference type="GO" id="GO:0003723">
    <property type="term" value="F:RNA binding"/>
    <property type="evidence" value="ECO:0007669"/>
    <property type="project" value="TreeGrafter"/>
</dbReference>
<organism evidence="3 4">
    <name type="scientific">Cajanus cajan</name>
    <name type="common">Pigeon pea</name>
    <name type="synonym">Cajanus indicus</name>
    <dbReference type="NCBI Taxonomy" id="3821"/>
    <lineage>
        <taxon>Eukaryota</taxon>
        <taxon>Viridiplantae</taxon>
        <taxon>Streptophyta</taxon>
        <taxon>Embryophyta</taxon>
        <taxon>Tracheophyta</taxon>
        <taxon>Spermatophyta</taxon>
        <taxon>Magnoliopsida</taxon>
        <taxon>eudicotyledons</taxon>
        <taxon>Gunneridae</taxon>
        <taxon>Pentapetalae</taxon>
        <taxon>rosids</taxon>
        <taxon>fabids</taxon>
        <taxon>Fabales</taxon>
        <taxon>Fabaceae</taxon>
        <taxon>Papilionoideae</taxon>
        <taxon>50 kb inversion clade</taxon>
        <taxon>NPAAA clade</taxon>
        <taxon>indigoferoid/millettioid clade</taxon>
        <taxon>Phaseoleae</taxon>
        <taxon>Cajanus</taxon>
    </lineage>
</organism>
<sequence length="93" mass="10643">MAPKKPRSARVTRNPQLIRGIGKYSRSQMYHKRGIWAIKAKHGGVFPRHDPKPKPQAPAQKPPKFYPADDVRRPLVNKHKPKPAKLRSLVPHC</sequence>
<evidence type="ECO:0000256" key="1">
    <source>
        <dbReference type="SAM" id="MobiDB-lite"/>
    </source>
</evidence>
<dbReference type="Gramene" id="C.cajan_27888.t">
    <property type="protein sequence ID" value="C.cajan_27888.t.cds1"/>
    <property type="gene ID" value="C.cajan_27888"/>
</dbReference>
<proteinExistence type="predicted"/>
<dbReference type="GO" id="GO:0002181">
    <property type="term" value="P:cytoplasmic translation"/>
    <property type="evidence" value="ECO:0007669"/>
    <property type="project" value="TreeGrafter"/>
</dbReference>
<dbReference type="Proteomes" id="UP000075243">
    <property type="component" value="Unassembled WGS sequence"/>
</dbReference>
<feature type="domain" description="Large ribosomal subunit protein uL6 N-terminal" evidence="2">
    <location>
        <begin position="3"/>
        <end position="62"/>
    </location>
</feature>
<keyword evidence="3" id="KW-0689">Ribosomal protein</keyword>
<dbReference type="Pfam" id="PF03868">
    <property type="entry name" value="Ribosomal_L6e_N"/>
    <property type="match status" value="1"/>
</dbReference>
<keyword evidence="4" id="KW-1185">Reference proteome</keyword>
<dbReference type="PANTHER" id="PTHR10715:SF0">
    <property type="entry name" value="LARGE RIBOSOMAL SUBUNIT PROTEIN EL6"/>
    <property type="match status" value="1"/>
</dbReference>
<dbReference type="STRING" id="3821.A0A151S2Z8"/>
<dbReference type="OMA" id="ARICEEP"/>
<feature type="region of interest" description="Disordered" evidence="1">
    <location>
        <begin position="41"/>
        <end position="93"/>
    </location>
</feature>
<keyword evidence="3" id="KW-0687">Ribonucleoprotein</keyword>
<evidence type="ECO:0000259" key="2">
    <source>
        <dbReference type="Pfam" id="PF03868"/>
    </source>
</evidence>